<evidence type="ECO:0000313" key="2">
    <source>
        <dbReference type="EMBL" id="MSC34455.1"/>
    </source>
</evidence>
<keyword evidence="4" id="KW-1185">Reference proteome</keyword>
<sequence>MILLHIMQRHAVVIWGKAKKQTLQVKRSSTQEIPEGLLINGFIQDEEGFARWAKSLADQLGLKGKKVTVIADSTAVIYRQIETPKLKPKTLEKNLYFNLARQIGNIAENTVDYAVMPQSEKSSESLTVVVPQTFGEAYAKALKAAGIKPQHLITSTLALIQAGLFLKEEKTAIYSWCSDEVCTSVLFNNGRFMFSNVFRFDRNQTPLAVMNERISQLVQFQRIKNPDSPVEMVHIGVPREAESIAQELTQLLRLPTEIFPAVEGLNGSEVSAQVCAVYGLAPIRRPYDLFHGINHQRYTEAYRQRQTLRLIIGLFVINALVLAGLTYRQFALNQIEDNAIKQVQAQLQLPERISQYDEALVVSMQNSLTRQQIADVLQALQYSEQTEQFTKTLFEQIQALKPKDVSIIGLQVQDGLSVQLSCTSSNRLSPSLYTQDLRSTDWFADVNYTGFTYNQSQKSYSFLITLGLKGGDGE</sequence>
<protein>
    <submittedName>
        <fullName evidence="1">Uncharacterized protein</fullName>
    </submittedName>
</protein>
<dbReference type="OrthoDB" id="1649455at2"/>
<evidence type="ECO:0000313" key="1">
    <source>
        <dbReference type="EMBL" id="MSA90725.1"/>
    </source>
</evidence>
<gene>
    <name evidence="2" type="ORF">GKD88_15115</name>
    <name evidence="1" type="ORF">GKE08_15445</name>
</gene>
<organism evidence="1 3">
    <name type="scientific">Holdemania massiliensis</name>
    <dbReference type="NCBI Taxonomy" id="1468449"/>
    <lineage>
        <taxon>Bacteria</taxon>
        <taxon>Bacillati</taxon>
        <taxon>Bacillota</taxon>
        <taxon>Erysipelotrichia</taxon>
        <taxon>Erysipelotrichales</taxon>
        <taxon>Erysipelotrichaceae</taxon>
        <taxon>Holdemania</taxon>
    </lineage>
</organism>
<proteinExistence type="predicted"/>
<dbReference type="RefSeq" id="WP_154240091.1">
    <property type="nucleotide sequence ID" value="NZ_WKPI01000035.1"/>
</dbReference>
<dbReference type="EMBL" id="WKPI01000035">
    <property type="protein sequence ID" value="MSC34455.1"/>
    <property type="molecule type" value="Genomic_DNA"/>
</dbReference>
<dbReference type="AlphaFoldDB" id="A0A6N7SAR8"/>
<dbReference type="EMBL" id="WKPJ01000033">
    <property type="protein sequence ID" value="MSA90725.1"/>
    <property type="molecule type" value="Genomic_DNA"/>
</dbReference>
<dbReference type="Gene3D" id="3.30.420.40">
    <property type="match status" value="2"/>
</dbReference>
<dbReference type="Gene3D" id="3.30.1490.300">
    <property type="match status" value="1"/>
</dbReference>
<dbReference type="Proteomes" id="UP000480929">
    <property type="component" value="Unassembled WGS sequence"/>
</dbReference>
<dbReference type="Proteomes" id="UP000433575">
    <property type="component" value="Unassembled WGS sequence"/>
</dbReference>
<evidence type="ECO:0000313" key="3">
    <source>
        <dbReference type="Proteomes" id="UP000433575"/>
    </source>
</evidence>
<evidence type="ECO:0000313" key="4">
    <source>
        <dbReference type="Proteomes" id="UP000480929"/>
    </source>
</evidence>
<comment type="caution">
    <text evidence="1">The sequence shown here is derived from an EMBL/GenBank/DDBJ whole genome shotgun (WGS) entry which is preliminary data.</text>
</comment>
<reference evidence="3 4" key="1">
    <citation type="journal article" date="2019" name="Nat. Med.">
        <title>A library of human gut bacterial isolates paired with longitudinal multiomics data enables mechanistic microbiome research.</title>
        <authorList>
            <person name="Poyet M."/>
            <person name="Groussin M."/>
            <person name="Gibbons S.M."/>
            <person name="Avila-Pacheco J."/>
            <person name="Jiang X."/>
            <person name="Kearney S.M."/>
            <person name="Perrotta A.R."/>
            <person name="Berdy B."/>
            <person name="Zhao S."/>
            <person name="Lieberman T.D."/>
            <person name="Swanson P.K."/>
            <person name="Smith M."/>
            <person name="Roesemann S."/>
            <person name="Alexander J.E."/>
            <person name="Rich S.A."/>
            <person name="Livny J."/>
            <person name="Vlamakis H."/>
            <person name="Clish C."/>
            <person name="Bullock K."/>
            <person name="Deik A."/>
            <person name="Scott J."/>
            <person name="Pierce K.A."/>
            <person name="Xavier R.J."/>
            <person name="Alm E.J."/>
        </authorList>
    </citation>
    <scope>NUCLEOTIDE SEQUENCE [LARGE SCALE GENOMIC DNA]</scope>
    <source>
        <strain evidence="1 3">BIOML-A4</strain>
        <strain evidence="2 4">BIOML-A5</strain>
    </source>
</reference>
<accession>A0A6N7SAR8</accession>
<name>A0A6N7SAR8_9FIRM</name>